<dbReference type="InParanoid" id="D8QEU5"/>
<dbReference type="RefSeq" id="XP_003028812.1">
    <property type="nucleotide sequence ID" value="XM_003028766.1"/>
</dbReference>
<gene>
    <name evidence="3" type="ORF">SCHCODRAFT_237241</name>
</gene>
<dbReference type="KEGG" id="scm:SCHCO_02601797"/>
<dbReference type="OrthoDB" id="2686513at2759"/>
<protein>
    <recommendedName>
        <fullName evidence="2">DUF6533 domain-containing protein</fullName>
    </recommendedName>
</protein>
<keyword evidence="1" id="KW-0812">Transmembrane</keyword>
<dbReference type="HOGENOM" id="CLU_364529_0_0_1"/>
<keyword evidence="1" id="KW-1133">Transmembrane helix</keyword>
<feature type="transmembrane region" description="Helical" evidence="1">
    <location>
        <begin position="548"/>
        <end position="567"/>
    </location>
</feature>
<feature type="transmembrane region" description="Helical" evidence="1">
    <location>
        <begin position="48"/>
        <end position="68"/>
    </location>
</feature>
<accession>D8QEU5</accession>
<keyword evidence="4" id="KW-1185">Reference proteome</keyword>
<feature type="domain" description="DUF6533" evidence="2">
    <location>
        <begin position="21"/>
        <end position="61"/>
    </location>
</feature>
<dbReference type="EMBL" id="GL377310">
    <property type="protein sequence ID" value="EFI93909.1"/>
    <property type="molecule type" value="Genomic_DNA"/>
</dbReference>
<dbReference type="Proteomes" id="UP000007431">
    <property type="component" value="Unassembled WGS sequence"/>
</dbReference>
<evidence type="ECO:0000256" key="1">
    <source>
        <dbReference type="SAM" id="Phobius"/>
    </source>
</evidence>
<dbReference type="InterPro" id="IPR045340">
    <property type="entry name" value="DUF6533"/>
</dbReference>
<dbReference type="eggNOG" id="ENOG502TCR1">
    <property type="taxonomic scope" value="Eukaryota"/>
</dbReference>
<proteinExistence type="predicted"/>
<feature type="transmembrane region" description="Helical" evidence="1">
    <location>
        <begin position="504"/>
        <end position="527"/>
    </location>
</feature>
<evidence type="ECO:0000313" key="4">
    <source>
        <dbReference type="Proteomes" id="UP000007431"/>
    </source>
</evidence>
<feature type="transmembrane region" description="Helical" evidence="1">
    <location>
        <begin position="203"/>
        <end position="223"/>
    </location>
</feature>
<feature type="transmembrane region" description="Helical" evidence="1">
    <location>
        <begin position="424"/>
        <end position="445"/>
    </location>
</feature>
<evidence type="ECO:0000259" key="2">
    <source>
        <dbReference type="Pfam" id="PF20151"/>
    </source>
</evidence>
<dbReference type="GeneID" id="9593885"/>
<reference evidence="3 4" key="1">
    <citation type="journal article" date="2010" name="Nat. Biotechnol.">
        <title>Genome sequence of the model mushroom Schizophyllum commune.</title>
        <authorList>
            <person name="Ohm R.A."/>
            <person name="de Jong J.F."/>
            <person name="Lugones L.G."/>
            <person name="Aerts A."/>
            <person name="Kothe E."/>
            <person name="Stajich J.E."/>
            <person name="de Vries R.P."/>
            <person name="Record E."/>
            <person name="Levasseur A."/>
            <person name="Baker S.E."/>
            <person name="Bartholomew K.A."/>
            <person name="Coutinho P.M."/>
            <person name="Erdmann S."/>
            <person name="Fowler T.J."/>
            <person name="Gathman A.C."/>
            <person name="Lombard V."/>
            <person name="Henrissat B."/>
            <person name="Knabe N."/>
            <person name="Kuees U."/>
            <person name="Lilly W.W."/>
            <person name="Lindquist E."/>
            <person name="Lucas S."/>
            <person name="Magnuson J.K."/>
            <person name="Piumi F."/>
            <person name="Raudaskoski M."/>
            <person name="Salamov A."/>
            <person name="Schmutz J."/>
            <person name="Schwarze F.W.M.R."/>
            <person name="vanKuyk P.A."/>
            <person name="Horton J.S."/>
            <person name="Grigoriev I.V."/>
            <person name="Woesten H.A.B."/>
        </authorList>
    </citation>
    <scope>NUCLEOTIDE SEQUENCE [LARGE SCALE GENOMIC DNA]</scope>
    <source>
        <strain evidence="4">H4-8 / FGSC 9210</strain>
    </source>
</reference>
<keyword evidence="1" id="KW-0472">Membrane</keyword>
<feature type="transmembrane region" description="Helical" evidence="1">
    <location>
        <begin position="381"/>
        <end position="404"/>
    </location>
</feature>
<organism evidence="4">
    <name type="scientific">Schizophyllum commune (strain H4-8 / FGSC 9210)</name>
    <name type="common">Split gill fungus</name>
    <dbReference type="NCBI Taxonomy" id="578458"/>
    <lineage>
        <taxon>Eukaryota</taxon>
        <taxon>Fungi</taxon>
        <taxon>Dikarya</taxon>
        <taxon>Basidiomycota</taxon>
        <taxon>Agaricomycotina</taxon>
        <taxon>Agaricomycetes</taxon>
        <taxon>Agaricomycetidae</taxon>
        <taxon>Agaricales</taxon>
        <taxon>Schizophyllaceae</taxon>
        <taxon>Schizophyllum</taxon>
    </lineage>
</organism>
<evidence type="ECO:0000313" key="3">
    <source>
        <dbReference type="EMBL" id="EFI93909.1"/>
    </source>
</evidence>
<name>D8QEU5_SCHCM</name>
<feature type="transmembrane region" description="Helical" evidence="1">
    <location>
        <begin position="88"/>
        <end position="109"/>
    </location>
</feature>
<feature type="transmembrane region" description="Helical" evidence="1">
    <location>
        <begin position="116"/>
        <end position="135"/>
    </location>
</feature>
<dbReference type="VEuPathDB" id="FungiDB:SCHCODRAFT_02601797"/>
<feature type="transmembrane region" description="Helical" evidence="1">
    <location>
        <begin position="162"/>
        <end position="183"/>
    </location>
</feature>
<sequence>MHDERLIADSAFLADVCHLLGVTVLFYDHAITFVPEITRIWCRPKTRGSYLFLLNRYFGFFGGVTVTVLNFCAMPRETCQSVNLFREIYIVVTQIIVSMLMLIRVYAVFSRDRRILVGLLSYAAVGVALAGWALFGQTSTAEPAVVKCLVYTPEADAYRLSVIWLTMLAYDLIVFVLTAGKTARAVRQPRAPPLISILLRDGALYFGVLLISNVANVLTYYMAGPYLKGTLATAVSSLSITLLSRMMLNLHGEAVVGIFSTVDEMTRFTTVAWTAGVATSRMDPYGTTGMGIDGVGSLWEGSLRNEDPMDPRFTHRQTPGALTVTDVRTDGLGGNAFLWTVLHNLCSAYSTAMGERFSPLYDALPNVMFFLKHGLSAQMKLAGLAVQSMLMGIFATLVVAMIYLLSRRPTPQTARRTNQHARRWLILGMSILSMAALGQWMCIVIRSFKAFVFWKGGTHASWFYYSNTGASEVTRSAFHSATIVVADLFVILRLWVVYEYRKRVIVAPSLSSAGLLVSAVGTAYAYAKYDEKRPQTLQILHIWKMIHNILTISTNIYCTGMIIWRIGRAHRRTSEFSFGISIMASAFFVERPCSLSAVTLMAESAALYTSVVLAYQVSYGMNHVSGYIIQDCIPPSAALAAVLVHARAILTRRYEEASEDVWSSEVTEPNQIEVRERRAAWGEDLDIYGNLSVQNQAECSSSGESVLETPTGESTKVTKSDIGTCRVASGTRSIRRAACPPPPCRLALVSISLYTNLLVSGITSNA</sequence>
<dbReference type="Pfam" id="PF20151">
    <property type="entry name" value="DUF6533"/>
    <property type="match status" value="1"/>
</dbReference>
<feature type="transmembrane region" description="Helical" evidence="1">
    <location>
        <begin position="477"/>
        <end position="498"/>
    </location>
</feature>
<dbReference type="AlphaFoldDB" id="D8QEU5"/>